<dbReference type="AlphaFoldDB" id="A4D223"/>
<name>A4D223_HUMAN</name>
<reference evidence="1" key="1">
    <citation type="journal article" date="2003" name="Science">
        <title>Human chromosome 7: DNA sequence and biology.</title>
        <authorList>
            <person name="Scherer S.W."/>
            <person name="Cheung J."/>
            <person name="MacDonald J.R."/>
            <person name="Osborne L.R."/>
            <person name="Nakabayashi K."/>
            <person name="Herbrick J.A."/>
            <person name="Carson A.R."/>
            <person name="Parker-Katiraee L."/>
            <person name="Skaug J."/>
            <person name="Khaja R."/>
            <person name="Zhang J."/>
            <person name="Hudek A.K."/>
            <person name="Li M."/>
            <person name="Haddad M."/>
            <person name="Duggan G.E."/>
            <person name="Fernandez B.A."/>
            <person name="Kanematsu E."/>
            <person name="Gentles S."/>
            <person name="Christopoulos C.C."/>
            <person name="Choufani S."/>
            <person name="Kwasnicka D."/>
            <person name="Zheng X.H."/>
            <person name="Lai Z."/>
            <person name="Nusskern D."/>
            <person name="Zhang Q."/>
            <person name="Gu Z."/>
            <person name="Lu F."/>
            <person name="Zeesman S."/>
            <person name="Nowaczyk M.J."/>
            <person name="Teshima I."/>
            <person name="Chitayat D."/>
            <person name="Shuman C."/>
            <person name="Weksberg R."/>
            <person name="Zackai E.H."/>
            <person name="Grebe T.A."/>
            <person name="Cox S.R."/>
            <person name="Kirkpatrick S.J."/>
            <person name="Rahman N."/>
            <person name="Friedman J.M."/>
            <person name="Heng H.H."/>
            <person name="Pelicci P.G."/>
            <person name="Lo-Coco F."/>
            <person name="Belloni E."/>
            <person name="Shaffer L.G."/>
            <person name="Pober B."/>
            <person name="Morton C.C."/>
            <person name="Gusella J.F."/>
            <person name="Bruns G.A."/>
            <person name="Korf B.R."/>
            <person name="Quade B.J."/>
            <person name="Ligon A.H."/>
            <person name="Ferguson H."/>
            <person name="Higgins A.W."/>
            <person name="Leach N.T."/>
            <person name="Herrick S.R."/>
            <person name="Lemyre E."/>
            <person name="Farra C.G."/>
            <person name="Kim H.G."/>
            <person name="Summers A.M."/>
            <person name="Gripp K.W."/>
            <person name="Roberts W."/>
            <person name="Szatmari P."/>
            <person name="Winsor E.J."/>
            <person name="Grzeschik K.H."/>
            <person name="Teebi A."/>
            <person name="Minassian B.A."/>
            <person name="Kere J."/>
            <person name="Armengol L."/>
            <person name="Pujana M.A."/>
            <person name="Estivill X."/>
            <person name="Wilson M.D."/>
            <person name="Koop B.F."/>
            <person name="Tosi S."/>
            <person name="Moore G.E."/>
            <person name="Boright A.P."/>
            <person name="Zlotorynski E."/>
            <person name="Kerem B."/>
            <person name="Kroisel P.M."/>
            <person name="Petek E."/>
            <person name="Oscier D.G."/>
            <person name="Mould S.J."/>
            <person name="Dohner H."/>
            <person name="Dohner K."/>
            <person name="Rommens J.M."/>
            <person name="Vincent J.B."/>
            <person name="Venter J.C."/>
            <person name="Li P.W."/>
            <person name="Mural R.J."/>
            <person name="Adams M.D."/>
            <person name="Tsui L.C."/>
        </authorList>
    </citation>
    <scope>NUCLEOTIDE SEQUENCE [LARGE SCALE GENOMIC DNA]</scope>
</reference>
<reference evidence="1" key="2">
    <citation type="submission" date="2004-06" db="EMBL/GenBank/DDBJ databases">
        <authorList>
            <person name="Scherer S.W."/>
            <person name="Cheung J."/>
            <person name="MacDonald J.R."/>
            <person name="Osborne L.R."/>
            <person name="Nakabayashi K."/>
            <person name="Herbrick J.-A."/>
            <person name="Carson A.R."/>
            <person name="Parker-Katiraee L."/>
            <person name="Skaug J."/>
            <person name="Khaja R."/>
            <person name="Zhang J."/>
            <person name="Hudek A.K."/>
            <person name="Li M."/>
            <person name="Haddad M."/>
            <person name="Duggan G.E."/>
            <person name="Fernandez B.A."/>
            <person name="Kanematsu E."/>
            <person name="Gentles S."/>
            <person name="Christopoulos C.C."/>
            <person name="Choufani S."/>
            <person name="Kwasnicka D."/>
            <person name="Zheng X.H."/>
            <person name="Nusskern D."/>
            <person name="Zhang Q."/>
            <person name="Gu Z."/>
            <person name="Lu F."/>
            <person name="Zeesman S."/>
            <person name="Teshima I."/>
            <person name="Chitayat D."/>
            <person name="Shuman C."/>
            <person name="Weksberg R."/>
            <person name="Zackai E.H."/>
            <person name="Grebe T.A."/>
            <person name="Cox S.R."/>
            <person name="Kirkpatrick S.J."/>
            <person name="Rahman N."/>
            <person name="Friedman J.M."/>
            <person name="Heng H.H.Q."/>
            <person name="Pelicci P."/>
            <person name="Lococo F."/>
            <person name="Belloni E."/>
            <person name="Shaffer L.G."/>
            <person name="Morton C.C."/>
            <person name="Pober B."/>
            <person name="Gusella J."/>
            <person name="Bruns G."/>
            <person name="Korf B.R."/>
            <person name="Quade B.J."/>
            <person name="Ligon A.H."/>
            <person name="Ferguson H."/>
            <person name="Higgins A.W."/>
            <person name="Leach N.T."/>
            <person name="Herrick S.R."/>
            <person name="Lemyre E."/>
            <person name="Farra C.G."/>
            <person name="Kim H.-G."/>
            <person name="Summers A.M."/>
            <person name="Gripp K.W."/>
            <person name="Roberts W."/>
            <person name="Szatmari P."/>
            <person name="Winsor E.J.T."/>
            <person name="Grzeschik K.-H."/>
            <person name="Teebi A."/>
            <person name="Minassian B.A."/>
            <person name="Kere J."/>
            <person name="Armengol L."/>
            <person name="Pujana M.Angel."/>
            <person name="Estivill X."/>
            <person name="Wilson M.D."/>
            <person name="Koop B.F."/>
            <person name="Tosi S."/>
            <person name="Moore G.E."/>
            <person name="Boright A.P."/>
            <person name="Zlotorynski E."/>
            <person name="Kerem B."/>
            <person name="Kroisel P.M."/>
            <person name="Petek E."/>
            <person name="Oscier D.G."/>
            <person name="Mould S.J."/>
            <person name="Doehner H."/>
            <person name="Doehner K."/>
            <person name="Rommens J.M."/>
            <person name="Vincent J.B."/>
            <person name="Venter J.C."/>
            <person name="Li P.W."/>
            <person name="Mural R.J."/>
            <person name="Adams M.D."/>
            <person name="Tsui L.-C."/>
        </authorList>
    </citation>
    <scope>NUCLEOTIDE SEQUENCE</scope>
</reference>
<organism evidence="1">
    <name type="scientific">Homo sapiens</name>
    <name type="common">Human</name>
    <dbReference type="NCBI Taxonomy" id="9606"/>
    <lineage>
        <taxon>Eukaryota</taxon>
        <taxon>Metazoa</taxon>
        <taxon>Chordata</taxon>
        <taxon>Craniata</taxon>
        <taxon>Vertebrata</taxon>
        <taxon>Euteleostomi</taxon>
        <taxon>Mammalia</taxon>
        <taxon>Eutheria</taxon>
        <taxon>Euarchontoglires</taxon>
        <taxon>Primates</taxon>
        <taxon>Haplorrhini</taxon>
        <taxon>Catarrhini</taxon>
        <taxon>Hominidae</taxon>
        <taxon>Homo</taxon>
    </lineage>
</organism>
<proteinExistence type="predicted"/>
<dbReference type="EMBL" id="CH236954">
    <property type="protein sequence ID" value="EAL23935.1"/>
    <property type="molecule type" value="Genomic_DNA"/>
</dbReference>
<protein>
    <submittedName>
        <fullName evidence="1">Hypothetical gene supported by BC041429</fullName>
    </submittedName>
</protein>
<accession>A4D223</accession>
<evidence type="ECO:0000313" key="1">
    <source>
        <dbReference type="EMBL" id="EAL23935.1"/>
    </source>
</evidence>
<sequence length="91" mass="9818">MCSEQLSPTVGAPGPGLGSLLRSIERCGGQGLAHTWRLCPDIPTLLQPAQQRPQTPSPHLQTTLRLKEQPLGLLSASSGEEGLKQFYMLLK</sequence>
<gene>
    <name evidence="1" type="primary">LOC401438</name>
    <name evidence="1" type="ORF">tcag7.1307</name>
</gene>